<evidence type="ECO:0000256" key="4">
    <source>
        <dbReference type="SAM" id="Coils"/>
    </source>
</evidence>
<dbReference type="HAMAP" id="MF_02087">
    <property type="entry name" value="PLP_homeostasis"/>
    <property type="match status" value="1"/>
</dbReference>
<reference evidence="6 7" key="1">
    <citation type="journal article" date="2019" name="Int. J. Syst. Evol. Microbiol.">
        <title>The Global Catalogue of Microorganisms (GCM) 10K type strain sequencing project: providing services to taxonomists for standard genome sequencing and annotation.</title>
        <authorList>
            <consortium name="The Broad Institute Genomics Platform"/>
            <consortium name="The Broad Institute Genome Sequencing Center for Infectious Disease"/>
            <person name="Wu L."/>
            <person name="Ma J."/>
        </authorList>
    </citation>
    <scope>NUCLEOTIDE SEQUENCE [LARGE SCALE GENOMIC DNA]</scope>
    <source>
        <strain evidence="6 7">JCM 14917</strain>
    </source>
</reference>
<evidence type="ECO:0000259" key="5">
    <source>
        <dbReference type="Pfam" id="PF01168"/>
    </source>
</evidence>
<evidence type="ECO:0000313" key="7">
    <source>
        <dbReference type="Proteomes" id="UP001500974"/>
    </source>
</evidence>
<dbReference type="SUPFAM" id="SSF51419">
    <property type="entry name" value="PLP-binding barrel"/>
    <property type="match status" value="1"/>
</dbReference>
<feature type="domain" description="Alanine racemase N-terminal" evidence="5">
    <location>
        <begin position="51"/>
        <end position="246"/>
    </location>
</feature>
<sequence>MADTSGRRAELEANLQRVNKRIDDAMAACGGRNRPTLIVVTKFFPPQDLLLLHELGVRDVGENRDQEAAVKAREVPDPELRWHFIGQLQTNKARSVVGYAHSVHSVDRSSLVSALEKAMAGRAEHPDSPAGGTTRGRPAVLDCFVQVNLSAEGTGRGGAHPSDALEVAARIHDSDHLRLAGVMAVAPLGGDPREAFSRLAGLSSELVSRYPAASGISAGMSGDLEHAVAAGATHLRVGSDVLGARPPVG</sequence>
<dbReference type="RefSeq" id="WP_277357817.1">
    <property type="nucleotide sequence ID" value="NZ_BAAAON010000002.1"/>
</dbReference>
<name>A0ABN3AZR9_9MICC</name>
<evidence type="ECO:0000256" key="3">
    <source>
        <dbReference type="RuleBase" id="RU004514"/>
    </source>
</evidence>
<dbReference type="PROSITE" id="PS01211">
    <property type="entry name" value="UPF0001"/>
    <property type="match status" value="1"/>
</dbReference>
<keyword evidence="4" id="KW-0175">Coiled coil</keyword>
<dbReference type="CDD" id="cd00635">
    <property type="entry name" value="PLPDE_III_YBL036c_like"/>
    <property type="match status" value="1"/>
</dbReference>
<dbReference type="PANTHER" id="PTHR10146">
    <property type="entry name" value="PROLINE SYNTHETASE CO-TRANSCRIBED BACTERIAL HOMOLOG PROTEIN"/>
    <property type="match status" value="1"/>
</dbReference>
<evidence type="ECO:0000313" key="6">
    <source>
        <dbReference type="EMBL" id="GAA2176531.1"/>
    </source>
</evidence>
<evidence type="ECO:0000256" key="2">
    <source>
        <dbReference type="HAMAP-Rule" id="MF_02087"/>
    </source>
</evidence>
<comment type="similarity">
    <text evidence="2 3">Belongs to the pyridoxal phosphate-binding protein YggS/PROSC family.</text>
</comment>
<dbReference type="EMBL" id="BAAAON010000002">
    <property type="protein sequence ID" value="GAA2176531.1"/>
    <property type="molecule type" value="Genomic_DNA"/>
</dbReference>
<dbReference type="InterPro" id="IPR011078">
    <property type="entry name" value="PyrdxlP_homeostasis"/>
</dbReference>
<protein>
    <recommendedName>
        <fullName evidence="2">Pyridoxal phosphate homeostasis protein</fullName>
        <shortName evidence="2">PLP homeostasis protein</shortName>
    </recommendedName>
</protein>
<dbReference type="NCBIfam" id="TIGR00044">
    <property type="entry name" value="YggS family pyridoxal phosphate-dependent enzyme"/>
    <property type="match status" value="1"/>
</dbReference>
<organism evidence="6 7">
    <name type="scientific">Arthrobacter parietis</name>
    <dbReference type="NCBI Taxonomy" id="271434"/>
    <lineage>
        <taxon>Bacteria</taxon>
        <taxon>Bacillati</taxon>
        <taxon>Actinomycetota</taxon>
        <taxon>Actinomycetes</taxon>
        <taxon>Micrococcales</taxon>
        <taxon>Micrococcaceae</taxon>
        <taxon>Arthrobacter</taxon>
    </lineage>
</organism>
<comment type="caution">
    <text evidence="6">The sequence shown here is derived from an EMBL/GenBank/DDBJ whole genome shotgun (WGS) entry which is preliminary data.</text>
</comment>
<dbReference type="InterPro" id="IPR029066">
    <property type="entry name" value="PLP-binding_barrel"/>
</dbReference>
<feature type="coiled-coil region" evidence="4">
    <location>
        <begin position="1"/>
        <end position="28"/>
    </location>
</feature>
<proteinExistence type="inferred from homology"/>
<dbReference type="PIRSF" id="PIRSF004848">
    <property type="entry name" value="YBL036c_PLPDEIII"/>
    <property type="match status" value="1"/>
</dbReference>
<dbReference type="PANTHER" id="PTHR10146:SF14">
    <property type="entry name" value="PYRIDOXAL PHOSPHATE HOMEOSTASIS PROTEIN"/>
    <property type="match status" value="1"/>
</dbReference>
<keyword evidence="7" id="KW-1185">Reference proteome</keyword>
<gene>
    <name evidence="6" type="ORF">GCM10009784_23370</name>
</gene>
<dbReference type="InterPro" id="IPR001608">
    <property type="entry name" value="Ala_racemase_N"/>
</dbReference>
<dbReference type="Gene3D" id="3.20.20.10">
    <property type="entry name" value="Alanine racemase"/>
    <property type="match status" value="1"/>
</dbReference>
<dbReference type="Proteomes" id="UP001500974">
    <property type="component" value="Unassembled WGS sequence"/>
</dbReference>
<comment type="function">
    <text evidence="2">Pyridoxal 5'-phosphate (PLP)-binding protein, which is involved in PLP homeostasis.</text>
</comment>
<keyword evidence="1 2" id="KW-0663">Pyridoxal phosphate</keyword>
<feature type="modified residue" description="N6-(pyridoxal phosphate)lysine" evidence="2">
    <location>
        <position position="42"/>
    </location>
</feature>
<accession>A0ABN3AZR9</accession>
<dbReference type="Pfam" id="PF01168">
    <property type="entry name" value="Ala_racemase_N"/>
    <property type="match status" value="1"/>
</dbReference>
<evidence type="ECO:0000256" key="1">
    <source>
        <dbReference type="ARBA" id="ARBA00022898"/>
    </source>
</evidence>